<dbReference type="AlphaFoldDB" id="A0A6A3M3T9"/>
<evidence type="ECO:0000313" key="1">
    <source>
        <dbReference type="EMBL" id="KAE9026549.1"/>
    </source>
</evidence>
<protein>
    <submittedName>
        <fullName evidence="1">Uncharacterized protein</fullName>
    </submittedName>
</protein>
<dbReference type="EMBL" id="QXFV01000780">
    <property type="protein sequence ID" value="KAE9026549.1"/>
    <property type="molecule type" value="Genomic_DNA"/>
</dbReference>
<reference evidence="1 2" key="1">
    <citation type="submission" date="2018-09" db="EMBL/GenBank/DDBJ databases">
        <title>Genomic investigation of the strawberry pathogen Phytophthora fragariae indicates pathogenicity is determined by transcriptional variation in three key races.</title>
        <authorList>
            <person name="Adams T.M."/>
            <person name="Armitage A.D."/>
            <person name="Sobczyk M.K."/>
            <person name="Bates H.J."/>
            <person name="Dunwell J.M."/>
            <person name="Nellist C.F."/>
            <person name="Harrison R.J."/>
        </authorList>
    </citation>
    <scope>NUCLEOTIDE SEQUENCE [LARGE SCALE GENOMIC DNA]</scope>
    <source>
        <strain evidence="1 2">SCRP249</strain>
    </source>
</reference>
<organism evidence="1 2">
    <name type="scientific">Phytophthora rubi</name>
    <dbReference type="NCBI Taxonomy" id="129364"/>
    <lineage>
        <taxon>Eukaryota</taxon>
        <taxon>Sar</taxon>
        <taxon>Stramenopiles</taxon>
        <taxon>Oomycota</taxon>
        <taxon>Peronosporomycetes</taxon>
        <taxon>Peronosporales</taxon>
        <taxon>Peronosporaceae</taxon>
        <taxon>Phytophthora</taxon>
    </lineage>
</organism>
<sequence>MVRAEPLGLAAAHAAFNLAAVAPTVRPAENTATLRALRTPNVVATTTTSMSTTQPAAH</sequence>
<name>A0A6A3M3T9_9STRA</name>
<accession>A0A6A3M3T9</accession>
<comment type="caution">
    <text evidence="1">The sequence shown here is derived from an EMBL/GenBank/DDBJ whole genome shotgun (WGS) entry which is preliminary data.</text>
</comment>
<proteinExistence type="predicted"/>
<dbReference type="Proteomes" id="UP000429607">
    <property type="component" value="Unassembled WGS sequence"/>
</dbReference>
<gene>
    <name evidence="1" type="ORF">PR001_g12171</name>
</gene>
<evidence type="ECO:0000313" key="2">
    <source>
        <dbReference type="Proteomes" id="UP000429607"/>
    </source>
</evidence>